<proteinExistence type="inferred from homology"/>
<evidence type="ECO:0000256" key="8">
    <source>
        <dbReference type="ARBA" id="ARBA00022927"/>
    </source>
</evidence>
<dbReference type="EMBL" id="CP121694">
    <property type="protein sequence ID" value="WRO23600.1"/>
    <property type="molecule type" value="Genomic_DNA"/>
</dbReference>
<dbReference type="GO" id="GO:0005047">
    <property type="term" value="F:signal recognition particle binding"/>
    <property type="evidence" value="ECO:0007669"/>
    <property type="project" value="TreeGrafter"/>
</dbReference>
<dbReference type="Pfam" id="PF00448">
    <property type="entry name" value="SRP54"/>
    <property type="match status" value="1"/>
</dbReference>
<evidence type="ECO:0000256" key="4">
    <source>
        <dbReference type="ARBA" id="ARBA00022448"/>
    </source>
</evidence>
<keyword evidence="16" id="KW-0969">Cilium</keyword>
<dbReference type="AlphaFoldDB" id="A0AAU0UUK2"/>
<keyword evidence="7" id="KW-1005">Bacterial flagellum biogenesis</keyword>
<evidence type="ECO:0000259" key="15">
    <source>
        <dbReference type="SMART" id="SM00962"/>
    </source>
</evidence>
<dbReference type="GO" id="GO:0006614">
    <property type="term" value="P:SRP-dependent cotranslational protein targeting to membrane"/>
    <property type="evidence" value="ECO:0007669"/>
    <property type="project" value="UniProtKB-UniRule"/>
</dbReference>
<evidence type="ECO:0000313" key="16">
    <source>
        <dbReference type="EMBL" id="WRO23600.1"/>
    </source>
</evidence>
<evidence type="ECO:0000256" key="3">
    <source>
        <dbReference type="ARBA" id="ARBA00014919"/>
    </source>
</evidence>
<organism evidence="16 17">
    <name type="scientific">Metallumcola ferriviriculae</name>
    <dbReference type="NCBI Taxonomy" id="3039180"/>
    <lineage>
        <taxon>Bacteria</taxon>
        <taxon>Bacillati</taxon>
        <taxon>Bacillota</taxon>
        <taxon>Clostridia</taxon>
        <taxon>Neomoorellales</taxon>
        <taxon>Desulfitibacteraceae</taxon>
        <taxon>Metallumcola</taxon>
    </lineage>
</organism>
<dbReference type="PANTHER" id="PTHR43134">
    <property type="entry name" value="SIGNAL RECOGNITION PARTICLE RECEPTOR SUBUNIT ALPHA"/>
    <property type="match status" value="1"/>
</dbReference>
<evidence type="ECO:0000256" key="5">
    <source>
        <dbReference type="ARBA" id="ARBA00022475"/>
    </source>
</evidence>
<evidence type="ECO:0000256" key="7">
    <source>
        <dbReference type="ARBA" id="ARBA00022795"/>
    </source>
</evidence>
<dbReference type="SMART" id="SM00962">
    <property type="entry name" value="SRP54"/>
    <property type="match status" value="1"/>
</dbReference>
<dbReference type="SUPFAM" id="SSF52540">
    <property type="entry name" value="P-loop containing nucleoside triphosphate hydrolases"/>
    <property type="match status" value="1"/>
</dbReference>
<dbReference type="InterPro" id="IPR003593">
    <property type="entry name" value="AAA+_ATPase"/>
</dbReference>
<dbReference type="SMART" id="SM00382">
    <property type="entry name" value="AAA"/>
    <property type="match status" value="1"/>
</dbReference>
<evidence type="ECO:0000256" key="12">
    <source>
        <dbReference type="ARBA" id="ARBA00025337"/>
    </source>
</evidence>
<keyword evidence="5" id="KW-1003">Cell membrane</keyword>
<evidence type="ECO:0000256" key="10">
    <source>
        <dbReference type="ARBA" id="ARBA00023136"/>
    </source>
</evidence>
<dbReference type="InterPro" id="IPR027417">
    <property type="entry name" value="P-loop_NTPase"/>
</dbReference>
<dbReference type="InterPro" id="IPR047040">
    <property type="entry name" value="FlhF__GTPase_dom"/>
</dbReference>
<evidence type="ECO:0000256" key="6">
    <source>
        <dbReference type="ARBA" id="ARBA00022741"/>
    </source>
</evidence>
<evidence type="ECO:0000256" key="11">
    <source>
        <dbReference type="ARBA" id="ARBA00023225"/>
    </source>
</evidence>
<dbReference type="KEGG" id="dbc:MFMK1_003463"/>
<evidence type="ECO:0000313" key="17">
    <source>
        <dbReference type="Proteomes" id="UP001329915"/>
    </source>
</evidence>
<comment type="subcellular location">
    <subcellularLocation>
        <location evidence="1">Cell membrane</location>
        <topology evidence="1">Peripheral membrane protein</topology>
        <orientation evidence="1">Cytoplasmic side</orientation>
    </subcellularLocation>
</comment>
<keyword evidence="17" id="KW-1185">Reference proteome</keyword>
<keyword evidence="4" id="KW-0813">Transport</keyword>
<dbReference type="GO" id="GO:0044781">
    <property type="term" value="P:bacterial-type flagellum organization"/>
    <property type="evidence" value="ECO:0007669"/>
    <property type="project" value="UniProtKB-UniRule"/>
</dbReference>
<dbReference type="FunFam" id="3.40.50.300:FF:000695">
    <property type="entry name" value="Flagellar biosynthesis regulator FlhF"/>
    <property type="match status" value="1"/>
</dbReference>
<dbReference type="GO" id="GO:0003924">
    <property type="term" value="F:GTPase activity"/>
    <property type="evidence" value="ECO:0007669"/>
    <property type="project" value="UniProtKB-UniRule"/>
</dbReference>
<dbReference type="GO" id="GO:0005886">
    <property type="term" value="C:plasma membrane"/>
    <property type="evidence" value="ECO:0007669"/>
    <property type="project" value="UniProtKB-SubCell"/>
</dbReference>
<evidence type="ECO:0000256" key="9">
    <source>
        <dbReference type="ARBA" id="ARBA00023134"/>
    </source>
</evidence>
<dbReference type="GO" id="GO:0005525">
    <property type="term" value="F:GTP binding"/>
    <property type="evidence" value="ECO:0007669"/>
    <property type="project" value="UniProtKB-UniRule"/>
</dbReference>
<sequence>MKIKRYIVRNMHEGFSVIRQDLGPDAIIISSKKVRDEGLLGLFRPKKLEVTAAITKQTEQVEQSQEKEERVMSQKQDRLETELAEMKQMLVNLAATNSSVSVRQDKWEEILLSLEIEPHLAAQLAEKLKQANGETADDMIEQLLAQITPMLDKKKEINNKIIAFVGPTGVGKTTTIAKLAAQYVLHHGQKVALATIDTYRIGAVEQLKTYSEIIGIPIEVAMTPHELKKIITNHSDKDVILVDTAGRSSKNTMQVMELRNFLEQIKPAEVCLVLSCTTRAKDLLRIVEDFRQVDYTSLIFTKVDETETLGSILNIVQHTDLPVRYIANGQNVPDDIEAVEPQRLARLILEAVKDA</sequence>
<dbReference type="GO" id="GO:0015031">
    <property type="term" value="P:protein transport"/>
    <property type="evidence" value="ECO:0007669"/>
    <property type="project" value="UniProtKB-KW"/>
</dbReference>
<evidence type="ECO:0000256" key="13">
    <source>
        <dbReference type="NCBIfam" id="TIGR03499"/>
    </source>
</evidence>
<protein>
    <recommendedName>
        <fullName evidence="3 13">Flagellar biosynthesis protein FlhF</fullName>
    </recommendedName>
</protein>
<dbReference type="PANTHER" id="PTHR43134:SF3">
    <property type="entry name" value="FLAGELLAR BIOSYNTHESIS PROTEIN FLHF"/>
    <property type="match status" value="1"/>
</dbReference>
<dbReference type="Gene3D" id="1.20.120.1380">
    <property type="entry name" value="Flagellar FlhF biosynthesis protein, N domain"/>
    <property type="match status" value="1"/>
</dbReference>
<dbReference type="CDD" id="cd17873">
    <property type="entry name" value="FlhF"/>
    <property type="match status" value="1"/>
</dbReference>
<dbReference type="RefSeq" id="WP_366922978.1">
    <property type="nucleotide sequence ID" value="NZ_CP121694.1"/>
</dbReference>
<gene>
    <name evidence="16" type="primary">flhF</name>
    <name evidence="16" type="ORF">MFMK1_003463</name>
</gene>
<keyword evidence="6" id="KW-0547">Nucleotide-binding</keyword>
<comment type="similarity">
    <text evidence="2">Belongs to the GTP-binding SRP family.</text>
</comment>
<evidence type="ECO:0000256" key="2">
    <source>
        <dbReference type="ARBA" id="ARBA00008531"/>
    </source>
</evidence>
<keyword evidence="11" id="KW-1006">Bacterial flagellum protein export</keyword>
<dbReference type="InterPro" id="IPR020006">
    <property type="entry name" value="FlhF"/>
</dbReference>
<dbReference type="Proteomes" id="UP001329915">
    <property type="component" value="Chromosome"/>
</dbReference>
<comment type="function">
    <text evidence="12">Necessary for flagellar biosynthesis. May be involved in translocation of the flagellum.</text>
</comment>
<keyword evidence="16" id="KW-0282">Flagellum</keyword>
<keyword evidence="8" id="KW-0653">Protein transport</keyword>
<keyword evidence="16" id="KW-0966">Cell projection</keyword>
<dbReference type="NCBIfam" id="TIGR03499">
    <property type="entry name" value="FlhF"/>
    <property type="match status" value="1"/>
</dbReference>
<reference evidence="16 17" key="1">
    <citation type="submission" date="2023-04" db="EMBL/GenBank/DDBJ databases">
        <authorList>
            <person name="Hsu D."/>
        </authorList>
    </citation>
    <scope>NUCLEOTIDE SEQUENCE [LARGE SCALE GENOMIC DNA]</scope>
    <source>
        <strain evidence="16 17">MK1</strain>
    </source>
</reference>
<feature type="domain" description="SRP54-type proteins GTP-binding" evidence="15">
    <location>
        <begin position="159"/>
        <end position="350"/>
    </location>
</feature>
<evidence type="ECO:0000256" key="1">
    <source>
        <dbReference type="ARBA" id="ARBA00004413"/>
    </source>
</evidence>
<accession>A0AAU0UUK2</accession>
<keyword evidence="10" id="KW-0472">Membrane</keyword>
<name>A0AAU0UUK2_9FIRM</name>
<dbReference type="InterPro" id="IPR000897">
    <property type="entry name" value="SRP54_GTPase_dom"/>
</dbReference>
<evidence type="ECO:0000259" key="14">
    <source>
        <dbReference type="SMART" id="SM00382"/>
    </source>
</evidence>
<feature type="domain" description="AAA+ ATPase" evidence="14">
    <location>
        <begin position="158"/>
        <end position="298"/>
    </location>
</feature>
<keyword evidence="9" id="KW-0342">GTP-binding</keyword>
<dbReference type="Gene3D" id="3.40.50.300">
    <property type="entry name" value="P-loop containing nucleotide triphosphate hydrolases"/>
    <property type="match status" value="1"/>
</dbReference>